<dbReference type="Proteomes" id="UP000199068">
    <property type="component" value="Unassembled WGS sequence"/>
</dbReference>
<dbReference type="EMBL" id="FNGW01000003">
    <property type="protein sequence ID" value="SDL74901.1"/>
    <property type="molecule type" value="Genomic_DNA"/>
</dbReference>
<evidence type="ECO:0000259" key="1">
    <source>
        <dbReference type="Pfam" id="PF00148"/>
    </source>
</evidence>
<organism evidence="2 3">
    <name type="scientific">Romboutsia lituseburensis DSM 797</name>
    <dbReference type="NCBI Taxonomy" id="1121325"/>
    <lineage>
        <taxon>Bacteria</taxon>
        <taxon>Bacillati</taxon>
        <taxon>Bacillota</taxon>
        <taxon>Clostridia</taxon>
        <taxon>Peptostreptococcales</taxon>
        <taxon>Peptostreptococcaceae</taxon>
        <taxon>Romboutsia</taxon>
    </lineage>
</organism>
<dbReference type="RefSeq" id="WP_092724964.1">
    <property type="nucleotide sequence ID" value="NZ_FNGW01000003.1"/>
</dbReference>
<accession>A0A1G9MLJ7</accession>
<reference evidence="2 3" key="1">
    <citation type="submission" date="2016-10" db="EMBL/GenBank/DDBJ databases">
        <authorList>
            <person name="de Groot N.N."/>
        </authorList>
    </citation>
    <scope>NUCLEOTIDE SEQUENCE [LARGE SCALE GENOMIC DNA]</scope>
    <source>
        <strain evidence="2 3">DSM 797</strain>
    </source>
</reference>
<dbReference type="InterPro" id="IPR049939">
    <property type="entry name" value="NifE-like"/>
</dbReference>
<dbReference type="SUPFAM" id="SSF53807">
    <property type="entry name" value="Helical backbone' metal receptor"/>
    <property type="match status" value="1"/>
</dbReference>
<dbReference type="STRING" id="1121325.SAMN04515677_103265"/>
<dbReference type="AlphaFoldDB" id="A0A1G9MLJ7"/>
<gene>
    <name evidence="2" type="ORF">SAMN04515677_103265</name>
</gene>
<keyword evidence="3" id="KW-1185">Reference proteome</keyword>
<dbReference type="Pfam" id="PF00148">
    <property type="entry name" value="Oxidored_nitro"/>
    <property type="match status" value="1"/>
</dbReference>
<sequence length="392" mass="43589">MKRLYRYLPPFAGDYSGVASALYELGGMLCIHDASGCTGNYVGFDEPRSYDSKQLVYCTGLRRDDAILGNDEVYIDKIVRAAKDMNPKFIAILGSPVPLITGFDFNGVAKILQQRLGIPAFGFDTAGMTGSHKEGVVMGVTKLLDYYVLPKKAELIRNEDRSGKKVNIVGATPLDISEENLETFRELLKSRGYEVVSVLSMSNDLDEFVSFYKADVNLAITQAGALISKDLEKKYDMPYLSGLPIGELGTNHYFDCLKEVFECGKSMEISQKPIQIKGDKKGHAVVIEDGIIASSIRMELLLQGYEKVDVVSIFGKDLGMSDIEAKYTDNEYEIMDAINTEESTLLAADPFLIQYREKKDGVKLVDLPKYAISSKLTDQKRWVYIGSGWNIK</sequence>
<dbReference type="GO" id="GO:0016491">
    <property type="term" value="F:oxidoreductase activity"/>
    <property type="evidence" value="ECO:0007669"/>
    <property type="project" value="InterPro"/>
</dbReference>
<proteinExistence type="predicted"/>
<name>A0A1G9MLJ7_9FIRM</name>
<feature type="domain" description="Nitrogenase/oxidoreductase component 1" evidence="1">
    <location>
        <begin position="17"/>
        <end position="267"/>
    </location>
</feature>
<dbReference type="PANTHER" id="PTHR42956">
    <property type="entry name" value="NITROGENASE IRON-MOLYBDENUM COFACTOR BIOSYNTHESIS PROTEIN NIFE"/>
    <property type="match status" value="1"/>
</dbReference>
<dbReference type="Gene3D" id="3.40.50.1980">
    <property type="entry name" value="Nitrogenase molybdenum iron protein domain"/>
    <property type="match status" value="2"/>
</dbReference>
<protein>
    <submittedName>
        <fullName evidence="2">Nitrogenase molybdenum-iron protein, alpha and beta chains</fullName>
    </submittedName>
</protein>
<evidence type="ECO:0000313" key="2">
    <source>
        <dbReference type="EMBL" id="SDL74901.1"/>
    </source>
</evidence>
<dbReference type="PANTHER" id="PTHR42956:SF1">
    <property type="entry name" value="NITROGENASE IRON-MOLYBDENUM COFACTOR BIOSYNTHESIS PROTEIN NIFE"/>
    <property type="match status" value="1"/>
</dbReference>
<dbReference type="InterPro" id="IPR000510">
    <property type="entry name" value="Nase/OxRdtase_comp1"/>
</dbReference>
<evidence type="ECO:0000313" key="3">
    <source>
        <dbReference type="Proteomes" id="UP000199068"/>
    </source>
</evidence>